<evidence type="ECO:0000313" key="3">
    <source>
        <dbReference type="Proteomes" id="UP001279410"/>
    </source>
</evidence>
<feature type="region of interest" description="Disordered" evidence="1">
    <location>
        <begin position="1"/>
        <end position="22"/>
    </location>
</feature>
<protein>
    <submittedName>
        <fullName evidence="2">Uncharacterized protein</fullName>
    </submittedName>
</protein>
<evidence type="ECO:0000313" key="2">
    <source>
        <dbReference type="EMBL" id="GLD61764.1"/>
    </source>
</evidence>
<feature type="compositionally biased region" description="Polar residues" evidence="1">
    <location>
        <begin position="1"/>
        <end position="12"/>
    </location>
</feature>
<name>A0AAD3MXS0_LATJO</name>
<proteinExistence type="predicted"/>
<accession>A0AAD3MXS0</accession>
<keyword evidence="3" id="KW-1185">Reference proteome</keyword>
<dbReference type="Proteomes" id="UP001279410">
    <property type="component" value="Unassembled WGS sequence"/>
</dbReference>
<dbReference type="EMBL" id="BRZM01000047">
    <property type="protein sequence ID" value="GLD61764.1"/>
    <property type="molecule type" value="Genomic_DNA"/>
</dbReference>
<sequence length="86" mass="9360">MTSVNTPPSTCSARPPLQGGGLNQEWLEPASIAAVTLEGEASRTAAVRDDQQFSPQHQVFSLEAFHLLILHFAPQVTGFSFCMNSW</sequence>
<organism evidence="2 3">
    <name type="scientific">Lates japonicus</name>
    <name type="common">Japanese lates</name>
    <dbReference type="NCBI Taxonomy" id="270547"/>
    <lineage>
        <taxon>Eukaryota</taxon>
        <taxon>Metazoa</taxon>
        <taxon>Chordata</taxon>
        <taxon>Craniata</taxon>
        <taxon>Vertebrata</taxon>
        <taxon>Euteleostomi</taxon>
        <taxon>Actinopterygii</taxon>
        <taxon>Neopterygii</taxon>
        <taxon>Teleostei</taxon>
        <taxon>Neoteleostei</taxon>
        <taxon>Acanthomorphata</taxon>
        <taxon>Carangaria</taxon>
        <taxon>Carangaria incertae sedis</taxon>
        <taxon>Centropomidae</taxon>
        <taxon>Lates</taxon>
    </lineage>
</organism>
<evidence type="ECO:0000256" key="1">
    <source>
        <dbReference type="SAM" id="MobiDB-lite"/>
    </source>
</evidence>
<comment type="caution">
    <text evidence="2">The sequence shown here is derived from an EMBL/GenBank/DDBJ whole genome shotgun (WGS) entry which is preliminary data.</text>
</comment>
<gene>
    <name evidence="2" type="ORF">AKAME5_001354400</name>
</gene>
<dbReference type="AlphaFoldDB" id="A0AAD3MXS0"/>
<reference evidence="2" key="1">
    <citation type="submission" date="2022-08" db="EMBL/GenBank/DDBJ databases">
        <title>Genome sequencing of akame (Lates japonicus).</title>
        <authorList>
            <person name="Hashiguchi Y."/>
            <person name="Takahashi H."/>
        </authorList>
    </citation>
    <scope>NUCLEOTIDE SEQUENCE</scope>
    <source>
        <strain evidence="2">Kochi</strain>
    </source>
</reference>